<gene>
    <name evidence="2" type="ORF">LTR24_005579</name>
</gene>
<evidence type="ECO:0000256" key="1">
    <source>
        <dbReference type="SAM" id="MobiDB-lite"/>
    </source>
</evidence>
<keyword evidence="3" id="KW-1185">Reference proteome</keyword>
<dbReference type="Proteomes" id="UP001345013">
    <property type="component" value="Unassembled WGS sequence"/>
</dbReference>
<reference evidence="2 3" key="1">
    <citation type="submission" date="2023-08" db="EMBL/GenBank/DDBJ databases">
        <title>Black Yeasts Isolated from many extreme environments.</title>
        <authorList>
            <person name="Coleine C."/>
            <person name="Stajich J.E."/>
            <person name="Selbmann L."/>
        </authorList>
    </citation>
    <scope>NUCLEOTIDE SEQUENCE [LARGE SCALE GENOMIC DNA]</scope>
    <source>
        <strain evidence="2 3">CCFEE 5885</strain>
    </source>
</reference>
<accession>A0ABR0K9G3</accession>
<protein>
    <submittedName>
        <fullName evidence="2">Uncharacterized protein</fullName>
    </submittedName>
</protein>
<feature type="region of interest" description="Disordered" evidence="1">
    <location>
        <begin position="56"/>
        <end position="82"/>
    </location>
</feature>
<comment type="caution">
    <text evidence="2">The sequence shown here is derived from an EMBL/GenBank/DDBJ whole genome shotgun (WGS) entry which is preliminary data.</text>
</comment>
<proteinExistence type="predicted"/>
<sequence length="192" mass="21143">MWSVPRGTRAAARSLQPARVILQPRRNASHTAEPSADFKAKIEAELKARTEASPANLNAQQKAGQSHASDHSHDSHGHGESALHLKDANASGSESMGSGFYMTLAAVPLFYIGYSLAFGSEDNVFARYYQSYKEGTKDSADRDRLHQTVVQQAILDRARLSSYPRETSGPDLNWPEYVFHKRTAEPQTLTGI</sequence>
<feature type="compositionally biased region" description="Basic and acidic residues" evidence="1">
    <location>
        <begin position="68"/>
        <end position="82"/>
    </location>
</feature>
<evidence type="ECO:0000313" key="2">
    <source>
        <dbReference type="EMBL" id="KAK5092036.1"/>
    </source>
</evidence>
<dbReference type="EMBL" id="JAVRRG010000065">
    <property type="protein sequence ID" value="KAK5092036.1"/>
    <property type="molecule type" value="Genomic_DNA"/>
</dbReference>
<organism evidence="2 3">
    <name type="scientific">Lithohypha guttulata</name>
    <dbReference type="NCBI Taxonomy" id="1690604"/>
    <lineage>
        <taxon>Eukaryota</taxon>
        <taxon>Fungi</taxon>
        <taxon>Dikarya</taxon>
        <taxon>Ascomycota</taxon>
        <taxon>Pezizomycotina</taxon>
        <taxon>Eurotiomycetes</taxon>
        <taxon>Chaetothyriomycetidae</taxon>
        <taxon>Chaetothyriales</taxon>
        <taxon>Trichomeriaceae</taxon>
        <taxon>Lithohypha</taxon>
    </lineage>
</organism>
<name>A0ABR0K9G3_9EURO</name>
<feature type="region of interest" description="Disordered" evidence="1">
    <location>
        <begin position="1"/>
        <end position="37"/>
    </location>
</feature>
<evidence type="ECO:0000313" key="3">
    <source>
        <dbReference type="Proteomes" id="UP001345013"/>
    </source>
</evidence>